<organism evidence="1">
    <name type="scientific">Podoviridae sp. ctCi71</name>
    <dbReference type="NCBI Taxonomy" id="2827725"/>
    <lineage>
        <taxon>Viruses</taxon>
        <taxon>Duplodnaviria</taxon>
        <taxon>Heunggongvirae</taxon>
        <taxon>Uroviricota</taxon>
        <taxon>Caudoviricetes</taxon>
    </lineage>
</organism>
<sequence>MYFRGWVHSWVCGTCPDADSYWRLRSFWAGVKRKSGVPKRCPDPQLWHDMWRLGAESTNEEVEF</sequence>
<reference evidence="1" key="1">
    <citation type="journal article" date="2021" name="Proc. Natl. Acad. Sci. U.S.A.">
        <title>A Catalog of Tens of Thousands of Viruses from Human Metagenomes Reveals Hidden Associations with Chronic Diseases.</title>
        <authorList>
            <person name="Tisza M.J."/>
            <person name="Buck C.B."/>
        </authorList>
    </citation>
    <scope>NUCLEOTIDE SEQUENCE</scope>
    <source>
        <strain evidence="1">CtCi71</strain>
    </source>
</reference>
<dbReference type="EMBL" id="BK032656">
    <property type="protein sequence ID" value="DAF53547.1"/>
    <property type="molecule type" value="Genomic_DNA"/>
</dbReference>
<protein>
    <submittedName>
        <fullName evidence="1">Uncharacterized protein</fullName>
    </submittedName>
</protein>
<name>A0A8S5SRV2_9CAUD</name>
<evidence type="ECO:0000313" key="1">
    <source>
        <dbReference type="EMBL" id="DAF53547.1"/>
    </source>
</evidence>
<proteinExistence type="predicted"/>
<accession>A0A8S5SRV2</accession>